<organism evidence="7 8">
    <name type="scientific">Ornithorhynchus anatinus</name>
    <name type="common">Duckbill platypus</name>
    <dbReference type="NCBI Taxonomy" id="9258"/>
    <lineage>
        <taxon>Eukaryota</taxon>
        <taxon>Metazoa</taxon>
        <taxon>Chordata</taxon>
        <taxon>Craniata</taxon>
        <taxon>Vertebrata</taxon>
        <taxon>Euteleostomi</taxon>
        <taxon>Mammalia</taxon>
        <taxon>Monotremata</taxon>
        <taxon>Ornithorhynchidae</taxon>
        <taxon>Ornithorhynchus</taxon>
    </lineage>
</organism>
<gene>
    <name evidence="7" type="primary">LOC103169568</name>
</gene>
<dbReference type="Bgee" id="ENSOANG00000019825">
    <property type="expression patterns" value="Expressed in fibroblast and 8 other cell types or tissues"/>
</dbReference>
<dbReference type="KEGG" id="oaa:103169568"/>
<dbReference type="SMART" id="SM00360">
    <property type="entry name" value="RRM"/>
    <property type="match status" value="1"/>
</dbReference>
<dbReference type="STRING" id="9258.ENSOANP00000025144"/>
<dbReference type="eggNOG" id="KOG0548">
    <property type="taxonomic scope" value="Eukaryota"/>
</dbReference>
<reference evidence="7" key="2">
    <citation type="submission" date="2025-08" db="UniProtKB">
        <authorList>
            <consortium name="Ensembl"/>
        </authorList>
    </citation>
    <scope>IDENTIFICATION</scope>
    <source>
        <strain evidence="7">Glennie</strain>
    </source>
</reference>
<feature type="compositionally biased region" description="Basic and acidic residues" evidence="4">
    <location>
        <begin position="95"/>
        <end position="113"/>
    </location>
</feature>
<dbReference type="RefSeq" id="XP_028915962.1">
    <property type="nucleotide sequence ID" value="XM_029060129.1"/>
</dbReference>
<protein>
    <submittedName>
        <fullName evidence="7">Tetratricopeptide repeat domain 31</fullName>
    </submittedName>
</protein>
<dbReference type="PANTHER" id="PTHR47678">
    <property type="entry name" value="TETRATRICOPEPTIDE REPEAT PROTEIN 31"/>
    <property type="match status" value="1"/>
</dbReference>
<accession>F6WSZ4</accession>
<dbReference type="Ensembl" id="ENSOANT00000028948.3">
    <property type="protein sequence ID" value="ENSOANP00000025144.3"/>
    <property type="gene ID" value="ENSOANG00000019825.3"/>
</dbReference>
<evidence type="ECO:0000256" key="3">
    <source>
        <dbReference type="PROSITE-ProRule" id="PRU00723"/>
    </source>
</evidence>
<dbReference type="PROSITE" id="PS50005">
    <property type="entry name" value="TPR"/>
    <property type="match status" value="1"/>
</dbReference>
<keyword evidence="2" id="KW-0802">TPR repeat</keyword>
<dbReference type="HOGENOM" id="CLU_1044054_0_0_1"/>
<feature type="repeat" description="TPR" evidence="2">
    <location>
        <begin position="124"/>
        <end position="157"/>
    </location>
</feature>
<evidence type="ECO:0000256" key="2">
    <source>
        <dbReference type="PROSITE-ProRule" id="PRU00339"/>
    </source>
</evidence>
<feature type="domain" description="RRM" evidence="5">
    <location>
        <begin position="297"/>
        <end position="369"/>
    </location>
</feature>
<feature type="compositionally biased region" description="Basic residues" evidence="4">
    <location>
        <begin position="49"/>
        <end position="63"/>
    </location>
</feature>
<dbReference type="CDD" id="cd00590">
    <property type="entry name" value="RRM_SF"/>
    <property type="match status" value="1"/>
</dbReference>
<evidence type="ECO:0000256" key="1">
    <source>
        <dbReference type="PROSITE-ProRule" id="PRU00176"/>
    </source>
</evidence>
<dbReference type="AlphaFoldDB" id="F6WSZ4"/>
<keyword evidence="3" id="KW-0863">Zinc-finger</keyword>
<dbReference type="Pfam" id="PF00076">
    <property type="entry name" value="RRM_1"/>
    <property type="match status" value="1"/>
</dbReference>
<dbReference type="SUPFAM" id="SSF48452">
    <property type="entry name" value="TPR-like"/>
    <property type="match status" value="1"/>
</dbReference>
<dbReference type="InterPro" id="IPR019734">
    <property type="entry name" value="TPR_rpt"/>
</dbReference>
<dbReference type="Gene3D" id="3.30.70.330">
    <property type="match status" value="1"/>
</dbReference>
<dbReference type="SMART" id="SM00028">
    <property type="entry name" value="TPR"/>
    <property type="match status" value="3"/>
</dbReference>
<dbReference type="InterPro" id="IPR011990">
    <property type="entry name" value="TPR-like_helical_dom_sf"/>
</dbReference>
<reference evidence="7 8" key="1">
    <citation type="journal article" date="2008" name="Nature">
        <title>Genome analysis of the platypus reveals unique signatures of evolution.</title>
        <authorList>
            <person name="Warren W.C."/>
            <person name="Hillier L.W."/>
            <person name="Marshall Graves J.A."/>
            <person name="Birney E."/>
            <person name="Ponting C.P."/>
            <person name="Grutzner F."/>
            <person name="Belov K."/>
            <person name="Miller W."/>
            <person name="Clarke L."/>
            <person name="Chinwalla A.T."/>
            <person name="Yang S.P."/>
            <person name="Heger A."/>
            <person name="Locke D.P."/>
            <person name="Miethke P."/>
            <person name="Waters P.D."/>
            <person name="Veyrunes F."/>
            <person name="Fulton L."/>
            <person name="Fulton B."/>
            <person name="Graves T."/>
            <person name="Wallis J."/>
            <person name="Puente X.S."/>
            <person name="Lopez-Otin C."/>
            <person name="Ordonez G.R."/>
            <person name="Eichler E.E."/>
            <person name="Chen L."/>
            <person name="Cheng Z."/>
            <person name="Deakin J.E."/>
            <person name="Alsop A."/>
            <person name="Thompson K."/>
            <person name="Kirby P."/>
            <person name="Papenfuss A.T."/>
            <person name="Wakefield M.J."/>
            <person name="Olender T."/>
            <person name="Lancet D."/>
            <person name="Huttley G.A."/>
            <person name="Smit A.F."/>
            <person name="Pask A."/>
            <person name="Temple-Smith P."/>
            <person name="Batzer M.A."/>
            <person name="Walker J.A."/>
            <person name="Konkel M.K."/>
            <person name="Harris R.S."/>
            <person name="Whittington C.M."/>
            <person name="Wong E.S."/>
            <person name="Gemmell N.J."/>
            <person name="Buschiazzo E."/>
            <person name="Vargas Jentzsch I.M."/>
            <person name="Merkel A."/>
            <person name="Schmitz J."/>
            <person name="Zemann A."/>
            <person name="Churakov G."/>
            <person name="Kriegs J.O."/>
            <person name="Brosius J."/>
            <person name="Murchison E.P."/>
            <person name="Sachidanandam R."/>
            <person name="Smith C."/>
            <person name="Hannon G.J."/>
            <person name="Tsend-Ayush E."/>
            <person name="McMillan D."/>
            <person name="Attenborough R."/>
            <person name="Rens W."/>
            <person name="Ferguson-Smith M."/>
            <person name="Lefevre C.M."/>
            <person name="Sharp J.A."/>
            <person name="Nicholas K.R."/>
            <person name="Ray D.A."/>
            <person name="Kube M."/>
            <person name="Reinhardt R."/>
            <person name="Pringle T.H."/>
            <person name="Taylor J."/>
            <person name="Jones R.C."/>
            <person name="Nixon B."/>
            <person name="Dacheux J.L."/>
            <person name="Niwa H."/>
            <person name="Sekita Y."/>
            <person name="Huang X."/>
            <person name="Stark A."/>
            <person name="Kheradpour P."/>
            <person name="Kellis M."/>
            <person name="Flicek P."/>
            <person name="Chen Y."/>
            <person name="Webber C."/>
            <person name="Hardison R."/>
            <person name="Nelson J."/>
            <person name="Hallsworth-Pepin K."/>
            <person name="Delehaunty K."/>
            <person name="Markovic C."/>
            <person name="Minx P."/>
            <person name="Feng Y."/>
            <person name="Kremitzki C."/>
            <person name="Mitreva M."/>
            <person name="Glasscock J."/>
            <person name="Wylie T."/>
            <person name="Wohldmann P."/>
            <person name="Thiru P."/>
            <person name="Nhan M.N."/>
            <person name="Pohl C.S."/>
            <person name="Smith S.M."/>
            <person name="Hou S."/>
            <person name="Nefedov M."/>
            <person name="de Jong P.J."/>
            <person name="Renfree M.B."/>
            <person name="Mardis E.R."/>
            <person name="Wilson R.K."/>
        </authorList>
    </citation>
    <scope>NUCLEOTIDE SEQUENCE [LARGE SCALE GENOMIC DNA]</scope>
    <source>
        <strain evidence="7 8">Glennie</strain>
    </source>
</reference>
<dbReference type="PROSITE" id="PS50103">
    <property type="entry name" value="ZF_C3H1"/>
    <property type="match status" value="1"/>
</dbReference>
<dbReference type="GeneID" id="103169568"/>
<dbReference type="OMA" id="KLNGHCI"/>
<dbReference type="Proteomes" id="UP000002279">
    <property type="component" value="Chromosome 3"/>
</dbReference>
<name>F6WSZ4_ORNAN</name>
<dbReference type="RefSeq" id="XP_028915961.1">
    <property type="nucleotide sequence ID" value="XM_029060128.1"/>
</dbReference>
<dbReference type="PANTHER" id="PTHR47678:SF2">
    <property type="entry name" value="TETRATRICOPEPTIDE REPEAT PROTEIN 31 ISOFORM X1"/>
    <property type="match status" value="1"/>
</dbReference>
<dbReference type="InterPro" id="IPR012677">
    <property type="entry name" value="Nucleotide-bd_a/b_plait_sf"/>
</dbReference>
<keyword evidence="8" id="KW-1185">Reference proteome</keyword>
<dbReference type="Gene3D" id="1.25.40.10">
    <property type="entry name" value="Tetratricopeptide repeat domain"/>
    <property type="match status" value="1"/>
</dbReference>
<evidence type="ECO:0000256" key="4">
    <source>
        <dbReference type="SAM" id="MobiDB-lite"/>
    </source>
</evidence>
<dbReference type="OrthoDB" id="2423701at2759"/>
<dbReference type="InterPro" id="IPR035979">
    <property type="entry name" value="RBD_domain_sf"/>
</dbReference>
<evidence type="ECO:0000313" key="7">
    <source>
        <dbReference type="Ensembl" id="ENSOANP00000025144.3"/>
    </source>
</evidence>
<keyword evidence="3" id="KW-0862">Zinc</keyword>
<dbReference type="InParanoid" id="F6WSZ4"/>
<dbReference type="GO" id="GO:0008270">
    <property type="term" value="F:zinc ion binding"/>
    <property type="evidence" value="ECO:0007669"/>
    <property type="project" value="UniProtKB-KW"/>
</dbReference>
<dbReference type="InterPro" id="IPR000571">
    <property type="entry name" value="Znf_CCCH"/>
</dbReference>
<evidence type="ECO:0000259" key="6">
    <source>
        <dbReference type="PROSITE" id="PS50103"/>
    </source>
</evidence>
<feature type="domain" description="C3H1-type" evidence="6">
    <location>
        <begin position="397"/>
        <end position="424"/>
    </location>
</feature>
<dbReference type="GeneTree" id="ENSGT00940000161036"/>
<feature type="zinc finger region" description="C3H1-type" evidence="3">
    <location>
        <begin position="397"/>
        <end position="424"/>
    </location>
</feature>
<reference evidence="7" key="3">
    <citation type="submission" date="2025-09" db="UniProtKB">
        <authorList>
            <consortium name="Ensembl"/>
        </authorList>
    </citation>
    <scope>IDENTIFICATION</scope>
    <source>
        <strain evidence="7">Glennie</strain>
    </source>
</reference>
<dbReference type="SUPFAM" id="SSF54928">
    <property type="entry name" value="RNA-binding domain, RBD"/>
    <property type="match status" value="1"/>
</dbReference>
<evidence type="ECO:0000313" key="8">
    <source>
        <dbReference type="Proteomes" id="UP000002279"/>
    </source>
</evidence>
<evidence type="ECO:0000259" key="5">
    <source>
        <dbReference type="PROSITE" id="PS50102"/>
    </source>
</evidence>
<dbReference type="Pfam" id="PF13432">
    <property type="entry name" value="TPR_16"/>
    <property type="match status" value="1"/>
</dbReference>
<feature type="region of interest" description="Disordered" evidence="4">
    <location>
        <begin position="375"/>
        <end position="397"/>
    </location>
</feature>
<keyword evidence="3" id="KW-0479">Metal-binding</keyword>
<dbReference type="GO" id="GO:0003723">
    <property type="term" value="F:RNA binding"/>
    <property type="evidence" value="ECO:0007669"/>
    <property type="project" value="UniProtKB-UniRule"/>
</dbReference>
<sequence length="435" mass="49616">MECGKDVEASGSCAARTPSRHSRFQEEEINLEEHLSKEERAKQKAEKQRAKKKRQRERRKLGRKGHEDSEQEPEWDVNSAFVANAASHIKSRYRPKQEKKSRENKDSEHKAQEDDGPTLAVQRSRQLAEKGIDLVKRGNFSQAVEMFSEAIQLDPKDYRYFGNRSYCYEQLKKYEEALLDAETSIQLSVDWPKGYFRKGKALLGSKKHSDAEAAFEMVLRFDEGCHEAVKEILTCRVLSLMEAGFTQVQSVSLLEEFETVPAVLQAPIAAQVLERNSSSCLEEAVVCLTDQPKTLCASLWVGNITMHVKEKHLKDLFKSYGEIASVRVLHERFCAFVNFKCPSAAARALDSLQGKEIENTKLLIRYPDKQQRCLGVNPSPAQTKPGIARPGSRRKGPVKGNECYFWRTTGCHFGEKCHYRHVPEHRGVDRKPWQS</sequence>
<feature type="compositionally biased region" description="Basic and acidic residues" evidence="4">
    <location>
        <begin position="23"/>
        <end position="48"/>
    </location>
</feature>
<proteinExistence type="predicted"/>
<feature type="region of interest" description="Disordered" evidence="4">
    <location>
        <begin position="1"/>
        <end position="120"/>
    </location>
</feature>
<dbReference type="PROSITE" id="PS50102">
    <property type="entry name" value="RRM"/>
    <property type="match status" value="1"/>
</dbReference>
<keyword evidence="1" id="KW-0694">RNA-binding</keyword>
<dbReference type="InterPro" id="IPR000504">
    <property type="entry name" value="RRM_dom"/>
</dbReference>